<evidence type="ECO:0000313" key="2">
    <source>
        <dbReference type="EMBL" id="NHN89151.1"/>
    </source>
</evidence>
<reference evidence="2 3" key="1">
    <citation type="journal article" date="2020" name="Int. J. Syst. Evol. Microbiol.">
        <title>Novel acetic acid bacteria from cider fermentations: Acetobacter conturbans sp. nov. and Acetobacter fallax sp. nov.</title>
        <authorList>
            <person name="Sombolestani A.S."/>
            <person name="Cleenwerck I."/>
            <person name="Cnockaert M."/>
            <person name="Borremans W."/>
            <person name="Wieme A.D."/>
            <person name="De Vuyst L."/>
            <person name="Vandamme P."/>
        </authorList>
    </citation>
    <scope>NUCLEOTIDE SEQUENCE [LARGE SCALE GENOMIC DNA]</scope>
    <source>
        <strain evidence="2 3">LMG 1627</strain>
    </source>
</reference>
<dbReference type="RefSeq" id="WP_173570461.1">
    <property type="nucleotide sequence ID" value="NZ_WOSY01000009.1"/>
</dbReference>
<feature type="signal peptide" evidence="1">
    <location>
        <begin position="1"/>
        <end position="29"/>
    </location>
</feature>
<dbReference type="InterPro" id="IPR008869">
    <property type="entry name" value="MlaC/ttg2D"/>
</dbReference>
<dbReference type="PANTHER" id="PTHR36573">
    <property type="entry name" value="INTERMEMBRANE PHOSPHOLIPID TRANSPORT SYSTEM BINDING PROTEIN MLAC"/>
    <property type="match status" value="1"/>
</dbReference>
<protein>
    <submittedName>
        <fullName evidence="2">ABC transporter substrate-binding protein</fullName>
    </submittedName>
</protein>
<sequence length="208" mass="22674">MKTRLTRRLLLGTVTTLGLMLSVAQPAAAAESASAFVHQLGDRLVAIVNSDLPAAQKKEKVLPILQQDVDVDAIGRFCLGRYWRVATPEQQAEYLKLFHQVLANAITDKLGDYRGVSFTIGGTTPKGEDQSVDAILHRPQQPDANMEWIVNESSGAPKVVDVIGEGASLRLTQRQDYASYIQRNGGQVSTLLTALQHQIERHSTATGN</sequence>
<dbReference type="PROSITE" id="PS51318">
    <property type="entry name" value="TAT"/>
    <property type="match status" value="1"/>
</dbReference>
<dbReference type="Gene3D" id="3.10.450.710">
    <property type="entry name" value="Tgt2/MlaC"/>
    <property type="match status" value="1"/>
</dbReference>
<dbReference type="PANTHER" id="PTHR36573:SF1">
    <property type="entry name" value="INTERMEMBRANE PHOSPHOLIPID TRANSPORT SYSTEM BINDING PROTEIN MLAC"/>
    <property type="match status" value="1"/>
</dbReference>
<name>A0ABX0K2W4_9PROT</name>
<dbReference type="EMBL" id="WOSY01000009">
    <property type="protein sequence ID" value="NHN89151.1"/>
    <property type="molecule type" value="Genomic_DNA"/>
</dbReference>
<evidence type="ECO:0000256" key="1">
    <source>
        <dbReference type="SAM" id="SignalP"/>
    </source>
</evidence>
<proteinExistence type="predicted"/>
<dbReference type="InterPro" id="IPR006311">
    <property type="entry name" value="TAT_signal"/>
</dbReference>
<keyword evidence="1" id="KW-0732">Signal</keyword>
<feature type="chain" id="PRO_5045774807" evidence="1">
    <location>
        <begin position="30"/>
        <end position="208"/>
    </location>
</feature>
<gene>
    <name evidence="2" type="ORF">GOB81_10995</name>
</gene>
<dbReference type="Pfam" id="PF05494">
    <property type="entry name" value="MlaC"/>
    <property type="match status" value="1"/>
</dbReference>
<accession>A0ABX0K2W4</accession>
<dbReference type="InterPro" id="IPR042245">
    <property type="entry name" value="Tgt2/MlaC_sf"/>
</dbReference>
<organism evidence="2 3">
    <name type="scientific">Acetobacter conturbans</name>
    <dbReference type="NCBI Taxonomy" id="1737472"/>
    <lineage>
        <taxon>Bacteria</taxon>
        <taxon>Pseudomonadati</taxon>
        <taxon>Pseudomonadota</taxon>
        <taxon>Alphaproteobacteria</taxon>
        <taxon>Acetobacterales</taxon>
        <taxon>Acetobacteraceae</taxon>
        <taxon>Acetobacter</taxon>
    </lineage>
</organism>
<keyword evidence="3" id="KW-1185">Reference proteome</keyword>
<evidence type="ECO:0000313" key="3">
    <source>
        <dbReference type="Proteomes" id="UP000631653"/>
    </source>
</evidence>
<comment type="caution">
    <text evidence="2">The sequence shown here is derived from an EMBL/GenBank/DDBJ whole genome shotgun (WGS) entry which is preliminary data.</text>
</comment>
<dbReference type="Proteomes" id="UP000631653">
    <property type="component" value="Unassembled WGS sequence"/>
</dbReference>